<dbReference type="OrthoDB" id="704451at2759"/>
<evidence type="ECO:0000313" key="1">
    <source>
        <dbReference type="EMBL" id="KAG8052514.1"/>
    </source>
</evidence>
<sequence length="104" mass="11665">MKRSNAMSSTAACSSSQPPIQLTHRTLQTSWLSQLVRLSLEEKTQFAHRSSEREANDKKWNETIVEAAIGVEQAASNLQVKVTSYEKNIDDLLASLKIWFAISN</sequence>
<reference evidence="1" key="2">
    <citation type="submission" date="2021-02" db="EMBL/GenBank/DDBJ databases">
        <authorList>
            <person name="Kimball J.A."/>
            <person name="Haas M.W."/>
            <person name="Macchietto M."/>
            <person name="Kono T."/>
            <person name="Duquette J."/>
            <person name="Shao M."/>
        </authorList>
    </citation>
    <scope>NUCLEOTIDE SEQUENCE</scope>
    <source>
        <tissue evidence="1">Fresh leaf tissue</tissue>
    </source>
</reference>
<reference evidence="1" key="1">
    <citation type="journal article" date="2021" name="bioRxiv">
        <title>Whole Genome Assembly and Annotation of Northern Wild Rice, Zizania palustris L., Supports a Whole Genome Duplication in the Zizania Genus.</title>
        <authorList>
            <person name="Haas M."/>
            <person name="Kono T."/>
            <person name="Macchietto M."/>
            <person name="Millas R."/>
            <person name="McGilp L."/>
            <person name="Shao M."/>
            <person name="Duquette J."/>
            <person name="Hirsch C.N."/>
            <person name="Kimball J."/>
        </authorList>
    </citation>
    <scope>NUCLEOTIDE SEQUENCE</scope>
    <source>
        <tissue evidence="1">Fresh leaf tissue</tissue>
    </source>
</reference>
<accession>A0A8J5RSG0</accession>
<name>A0A8J5RSG0_ZIZPA</name>
<organism evidence="1 2">
    <name type="scientific">Zizania palustris</name>
    <name type="common">Northern wild rice</name>
    <dbReference type="NCBI Taxonomy" id="103762"/>
    <lineage>
        <taxon>Eukaryota</taxon>
        <taxon>Viridiplantae</taxon>
        <taxon>Streptophyta</taxon>
        <taxon>Embryophyta</taxon>
        <taxon>Tracheophyta</taxon>
        <taxon>Spermatophyta</taxon>
        <taxon>Magnoliopsida</taxon>
        <taxon>Liliopsida</taxon>
        <taxon>Poales</taxon>
        <taxon>Poaceae</taxon>
        <taxon>BOP clade</taxon>
        <taxon>Oryzoideae</taxon>
        <taxon>Oryzeae</taxon>
        <taxon>Zizaniinae</taxon>
        <taxon>Zizania</taxon>
    </lineage>
</organism>
<dbReference type="AlphaFoldDB" id="A0A8J5RSG0"/>
<evidence type="ECO:0000313" key="2">
    <source>
        <dbReference type="Proteomes" id="UP000729402"/>
    </source>
</evidence>
<dbReference type="EMBL" id="JAAALK010000288">
    <property type="protein sequence ID" value="KAG8052514.1"/>
    <property type="molecule type" value="Genomic_DNA"/>
</dbReference>
<gene>
    <name evidence="1" type="ORF">GUJ93_ZPchr0001g30117</name>
</gene>
<dbReference type="Proteomes" id="UP000729402">
    <property type="component" value="Unassembled WGS sequence"/>
</dbReference>
<comment type="caution">
    <text evidence="1">The sequence shown here is derived from an EMBL/GenBank/DDBJ whole genome shotgun (WGS) entry which is preliminary data.</text>
</comment>
<keyword evidence="2" id="KW-1185">Reference proteome</keyword>
<proteinExistence type="predicted"/>
<protein>
    <submittedName>
        <fullName evidence="1">Uncharacterized protein</fullName>
    </submittedName>
</protein>